<evidence type="ECO:0000313" key="3">
    <source>
        <dbReference type="Proteomes" id="UP000028045"/>
    </source>
</evidence>
<reference evidence="2 3" key="1">
    <citation type="journal article" date="2014" name="BMC Genomics">
        <title>Comparative genome sequencing reveals chemotype-specific gene clusters in the toxigenic black mold Stachybotrys.</title>
        <authorList>
            <person name="Semeiks J."/>
            <person name="Borek D."/>
            <person name="Otwinowski Z."/>
            <person name="Grishin N.V."/>
        </authorList>
    </citation>
    <scope>NUCLEOTIDE SEQUENCE [LARGE SCALE GENOMIC DNA]</scope>
    <source>
        <strain evidence="3">CBS 109288 / IBT 7711</strain>
    </source>
</reference>
<proteinExistence type="predicted"/>
<dbReference type="HOGENOM" id="CLU_037656_0_0_1"/>
<name>A0A084AHN0_STACB</name>
<feature type="region of interest" description="Disordered" evidence="1">
    <location>
        <begin position="414"/>
        <end position="434"/>
    </location>
</feature>
<evidence type="ECO:0000256" key="1">
    <source>
        <dbReference type="SAM" id="MobiDB-lite"/>
    </source>
</evidence>
<feature type="region of interest" description="Disordered" evidence="1">
    <location>
        <begin position="193"/>
        <end position="253"/>
    </location>
</feature>
<organism evidence="2 3">
    <name type="scientific">Stachybotrys chartarum (strain CBS 109288 / IBT 7711)</name>
    <name type="common">Toxic black mold</name>
    <name type="synonym">Stilbospora chartarum</name>
    <dbReference type="NCBI Taxonomy" id="1280523"/>
    <lineage>
        <taxon>Eukaryota</taxon>
        <taxon>Fungi</taxon>
        <taxon>Dikarya</taxon>
        <taxon>Ascomycota</taxon>
        <taxon>Pezizomycotina</taxon>
        <taxon>Sordariomycetes</taxon>
        <taxon>Hypocreomycetidae</taxon>
        <taxon>Hypocreales</taxon>
        <taxon>Stachybotryaceae</taxon>
        <taxon>Stachybotrys</taxon>
    </lineage>
</organism>
<gene>
    <name evidence="2" type="ORF">S7711_09141</name>
</gene>
<dbReference type="OrthoDB" id="4187949at2759"/>
<accession>A0A084AHN0</accession>
<keyword evidence="3" id="KW-1185">Reference proteome</keyword>
<dbReference type="Proteomes" id="UP000028045">
    <property type="component" value="Unassembled WGS sequence"/>
</dbReference>
<dbReference type="EMBL" id="KL648725">
    <property type="protein sequence ID" value="KEY64809.1"/>
    <property type="molecule type" value="Genomic_DNA"/>
</dbReference>
<protein>
    <submittedName>
        <fullName evidence="2">Uncharacterized protein</fullName>
    </submittedName>
</protein>
<sequence length="481" mass="52473">MTPSSPGSPPPAQGIQVDETRLPQGHCRYILITPGVKGNRCGCVSFVHNKAVPGAICDCGHLSCFHLHALEQPSPISNREIELLKQRVQSLEEQTDWGDETGLGGVLNRVSQAEEAVEKNREDMLSEIKASYKSISGAWELIGQLQARVSSFEETFRAHNEQLSRAGKELQDLRNRHLELLDSDESLEERIEKLEDAGSRPSLPDSSSQTTEETASSGLFTPLGTPGGPAPSPSETRPPTVGNPARARPIVSKRPGPCELWTVHVSLLPSSKQQFPFEKDSTAYKRCLSRGLHKMVAVEGMDGPAFVTAVSRAFRVVLQGRAWAPLQAKVCDASNVRELPMLSPLEQVPPGNTYDIEFLRQNCATCDEEGRMEAIYIALRNDELSWDFLKKCPVYVEGLGSSWTYDKRLDGSDRVEQNGMLPPPATSSPGSLKRSASDISRFASLGSTATGMHESDGTRSKVARTCMAGMVEMRRGLGTAS</sequence>
<dbReference type="AlphaFoldDB" id="A0A084AHN0"/>
<feature type="compositionally biased region" description="Low complexity" evidence="1">
    <location>
        <begin position="206"/>
        <end position="224"/>
    </location>
</feature>
<evidence type="ECO:0000313" key="2">
    <source>
        <dbReference type="EMBL" id="KEY64809.1"/>
    </source>
</evidence>